<evidence type="ECO:0000256" key="3">
    <source>
        <dbReference type="ARBA" id="ARBA00023125"/>
    </source>
</evidence>
<dbReference type="InterPro" id="IPR009057">
    <property type="entry name" value="Homeodomain-like_sf"/>
</dbReference>
<keyword evidence="8" id="KW-1185">Reference proteome</keyword>
<dbReference type="Gramene" id="OIV95729">
    <property type="protein sequence ID" value="OIV95729"/>
    <property type="gene ID" value="TanjilG_05277"/>
</dbReference>
<dbReference type="STRING" id="3871.A0A4P1QVH9"/>
<name>A0A4P1QVH9_LUPAN</name>
<dbReference type="PROSITE" id="PS50090">
    <property type="entry name" value="MYB_LIKE"/>
    <property type="match status" value="2"/>
</dbReference>
<evidence type="ECO:0000256" key="4">
    <source>
        <dbReference type="ARBA" id="ARBA00023242"/>
    </source>
</evidence>
<dbReference type="PROSITE" id="PS51294">
    <property type="entry name" value="HTH_MYB"/>
    <property type="match status" value="2"/>
</dbReference>
<keyword evidence="2" id="KW-0677">Repeat</keyword>
<dbReference type="Gene3D" id="1.10.10.60">
    <property type="entry name" value="Homeodomain-like"/>
    <property type="match status" value="2"/>
</dbReference>
<comment type="subcellular location">
    <subcellularLocation>
        <location evidence="1">Nucleus</location>
    </subcellularLocation>
</comment>
<evidence type="ECO:0000259" key="6">
    <source>
        <dbReference type="PROSITE" id="PS51294"/>
    </source>
</evidence>
<dbReference type="Pfam" id="PF00249">
    <property type="entry name" value="Myb_DNA-binding"/>
    <property type="match status" value="2"/>
</dbReference>
<dbReference type="EMBL" id="CM007376">
    <property type="protein sequence ID" value="OIV95729.1"/>
    <property type="molecule type" value="Genomic_DNA"/>
</dbReference>
<dbReference type="PANTHER" id="PTHR47994:SF5">
    <property type="entry name" value="F14D16.11-RELATED"/>
    <property type="match status" value="1"/>
</dbReference>
<evidence type="ECO:0000259" key="5">
    <source>
        <dbReference type="PROSITE" id="PS50090"/>
    </source>
</evidence>
<organism evidence="7 8">
    <name type="scientific">Lupinus angustifolius</name>
    <name type="common">Narrow-leaved blue lupine</name>
    <dbReference type="NCBI Taxonomy" id="3871"/>
    <lineage>
        <taxon>Eukaryota</taxon>
        <taxon>Viridiplantae</taxon>
        <taxon>Streptophyta</taxon>
        <taxon>Embryophyta</taxon>
        <taxon>Tracheophyta</taxon>
        <taxon>Spermatophyta</taxon>
        <taxon>Magnoliopsida</taxon>
        <taxon>eudicotyledons</taxon>
        <taxon>Gunneridae</taxon>
        <taxon>Pentapetalae</taxon>
        <taxon>rosids</taxon>
        <taxon>fabids</taxon>
        <taxon>Fabales</taxon>
        <taxon>Fabaceae</taxon>
        <taxon>Papilionoideae</taxon>
        <taxon>50 kb inversion clade</taxon>
        <taxon>genistoids sensu lato</taxon>
        <taxon>core genistoids</taxon>
        <taxon>Genisteae</taxon>
        <taxon>Lupinus</taxon>
    </lineage>
</organism>
<gene>
    <name evidence="7" type="ORF">TanjilG_05277</name>
</gene>
<evidence type="ECO:0000313" key="8">
    <source>
        <dbReference type="Proteomes" id="UP000188354"/>
    </source>
</evidence>
<evidence type="ECO:0000256" key="2">
    <source>
        <dbReference type="ARBA" id="ARBA00022737"/>
    </source>
</evidence>
<protein>
    <submittedName>
        <fullName evidence="7">Uncharacterized protein</fullName>
    </submittedName>
</protein>
<dbReference type="InterPro" id="IPR017930">
    <property type="entry name" value="Myb_dom"/>
</dbReference>
<dbReference type="InterPro" id="IPR015495">
    <property type="entry name" value="Myb_TF_plants"/>
</dbReference>
<accession>A0A4P1QVH9</accession>
<dbReference type="KEGG" id="lang:109329523"/>
<dbReference type="GO" id="GO:0003677">
    <property type="term" value="F:DNA binding"/>
    <property type="evidence" value="ECO:0007669"/>
    <property type="project" value="UniProtKB-KW"/>
</dbReference>
<feature type="domain" description="HTH myb-type" evidence="6">
    <location>
        <begin position="62"/>
        <end position="116"/>
    </location>
</feature>
<dbReference type="CDD" id="cd00167">
    <property type="entry name" value="SANT"/>
    <property type="match status" value="2"/>
</dbReference>
<keyword evidence="4" id="KW-0539">Nucleus</keyword>
<dbReference type="OrthoDB" id="2143914at2759"/>
<dbReference type="InterPro" id="IPR001005">
    <property type="entry name" value="SANT/Myb"/>
</dbReference>
<dbReference type="SUPFAM" id="SSF46689">
    <property type="entry name" value="Homeodomain-like"/>
    <property type="match status" value="1"/>
</dbReference>
<feature type="domain" description="Myb-like" evidence="5">
    <location>
        <begin position="9"/>
        <end position="61"/>
    </location>
</feature>
<evidence type="ECO:0000313" key="7">
    <source>
        <dbReference type="EMBL" id="OIV95729.1"/>
    </source>
</evidence>
<feature type="domain" description="HTH myb-type" evidence="6">
    <location>
        <begin position="9"/>
        <end position="61"/>
    </location>
</feature>
<proteinExistence type="predicted"/>
<reference evidence="7 8" key="1">
    <citation type="journal article" date="2017" name="Plant Biotechnol. J.">
        <title>A comprehensive draft genome sequence for lupin (Lupinus angustifolius), an emerging health food: insights into plant-microbe interactions and legume evolution.</title>
        <authorList>
            <person name="Hane J.K."/>
            <person name="Ming Y."/>
            <person name="Kamphuis L.G."/>
            <person name="Nelson M.N."/>
            <person name="Garg G."/>
            <person name="Atkins C.A."/>
            <person name="Bayer P.E."/>
            <person name="Bravo A."/>
            <person name="Bringans S."/>
            <person name="Cannon S."/>
            <person name="Edwards D."/>
            <person name="Foley R."/>
            <person name="Gao L.L."/>
            <person name="Harrison M.J."/>
            <person name="Huang W."/>
            <person name="Hurgobin B."/>
            <person name="Li S."/>
            <person name="Liu C.W."/>
            <person name="McGrath A."/>
            <person name="Morahan G."/>
            <person name="Murray J."/>
            <person name="Weller J."/>
            <person name="Jian J."/>
            <person name="Singh K.B."/>
        </authorList>
    </citation>
    <scope>NUCLEOTIDE SEQUENCE [LARGE SCALE GENOMIC DNA]</scope>
    <source>
        <strain evidence="8">cv. Tanjil</strain>
        <tissue evidence="7">Whole plant</tissue>
    </source>
</reference>
<dbReference type="AlphaFoldDB" id="A0A4P1QVH9"/>
<dbReference type="Proteomes" id="UP000188354">
    <property type="component" value="Chromosome LG16"/>
</dbReference>
<keyword evidence="3" id="KW-0238">DNA-binding</keyword>
<dbReference type="GO" id="GO:0005634">
    <property type="term" value="C:nucleus"/>
    <property type="evidence" value="ECO:0007669"/>
    <property type="project" value="UniProtKB-SubCell"/>
</dbReference>
<dbReference type="FunFam" id="1.10.10.60:FF:000204">
    <property type="entry name" value="transcription factor MYB80"/>
    <property type="match status" value="1"/>
</dbReference>
<dbReference type="PANTHER" id="PTHR47994">
    <property type="entry name" value="F14D16.11-RELATED"/>
    <property type="match status" value="1"/>
</dbReference>
<dbReference type="SMART" id="SM00717">
    <property type="entry name" value="SANT"/>
    <property type="match status" value="2"/>
</dbReference>
<evidence type="ECO:0000256" key="1">
    <source>
        <dbReference type="ARBA" id="ARBA00004123"/>
    </source>
</evidence>
<feature type="domain" description="Myb-like" evidence="5">
    <location>
        <begin position="62"/>
        <end position="112"/>
    </location>
</feature>
<sequence>MVKSPCCEKISVKRDVCSIEEDAKIHSLVSKSGSGNLTFVSKKAGLKRCGKSCRLRWNNYLRPDLKHDNFTSQEEDLIIKLHAAIGSRWSIIAQQLHGRTDNDVKNHWNTKLKKKLSQMGIDPVTHKPFSKLIADYGKIGGSEKHSTQIGSDLKNAIQLKSEPYQLSQEFRNIDSQPNQSPTSPLKFEPIENNFLFNITHGDNHPTDLSMPKVSGASNCINLENESIQASSSSTSSSYSTAAQEALPVIPFSWNDFLLEDAFEPNFDGQEQATMDGLSFSKELVCQIENGTSQSWNIKEVRSKQATSNDFQVSSSTDISFVEAMLGQENETFLSFPNLMEEPFNY</sequence>